<dbReference type="GO" id="GO:0046961">
    <property type="term" value="F:proton-transporting ATPase activity, rotational mechanism"/>
    <property type="evidence" value="ECO:0007669"/>
    <property type="project" value="TreeGrafter"/>
</dbReference>
<organism evidence="15 16">
    <name type="scientific">Candidatus Kerfeldbacteria bacterium RIFCSPLOWO2_01_FULL_48_11</name>
    <dbReference type="NCBI Taxonomy" id="1798543"/>
    <lineage>
        <taxon>Bacteria</taxon>
        <taxon>Candidatus Kerfeldiibacteriota</taxon>
    </lineage>
</organism>
<evidence type="ECO:0000256" key="2">
    <source>
        <dbReference type="ARBA" id="ARBA00022448"/>
    </source>
</evidence>
<evidence type="ECO:0000256" key="4">
    <source>
        <dbReference type="ARBA" id="ARBA00022692"/>
    </source>
</evidence>
<feature type="coiled-coil region" evidence="14">
    <location>
        <begin position="41"/>
        <end position="123"/>
    </location>
</feature>
<dbReference type="EMBL" id="MHKE01000017">
    <property type="protein sequence ID" value="OGY82922.1"/>
    <property type="molecule type" value="Genomic_DNA"/>
</dbReference>
<evidence type="ECO:0000256" key="12">
    <source>
        <dbReference type="HAMAP-Rule" id="MF_01398"/>
    </source>
</evidence>
<evidence type="ECO:0000256" key="3">
    <source>
        <dbReference type="ARBA" id="ARBA00022547"/>
    </source>
</evidence>
<evidence type="ECO:0000313" key="16">
    <source>
        <dbReference type="Proteomes" id="UP000179164"/>
    </source>
</evidence>
<keyword evidence="6 12" id="KW-1133">Transmembrane helix</keyword>
<dbReference type="PANTHER" id="PTHR33445:SF2">
    <property type="entry name" value="ATP SYNTHASE SUBUNIT B', CHLOROPLASTIC"/>
    <property type="match status" value="1"/>
</dbReference>
<dbReference type="InterPro" id="IPR050059">
    <property type="entry name" value="ATP_synthase_B_chain"/>
</dbReference>
<dbReference type="AlphaFoldDB" id="A0A1G2B164"/>
<evidence type="ECO:0000256" key="14">
    <source>
        <dbReference type="SAM" id="Coils"/>
    </source>
</evidence>
<evidence type="ECO:0000256" key="5">
    <source>
        <dbReference type="ARBA" id="ARBA00022781"/>
    </source>
</evidence>
<keyword evidence="9 12" id="KW-0066">ATP synthesis</keyword>
<evidence type="ECO:0000256" key="9">
    <source>
        <dbReference type="ARBA" id="ARBA00023310"/>
    </source>
</evidence>
<keyword evidence="7 12" id="KW-0406">Ion transport</keyword>
<comment type="subunit">
    <text evidence="12">F-type ATPases have 2 components, F(1) - the catalytic core - and F(0) - the membrane proton channel. F(1) has five subunits: alpha(3), beta(3), gamma(1), delta(1), epsilon(1). F(0) has three main subunits: a(1), b(2) and c(10-14). The alpha and beta chains form an alternating ring which encloses part of the gamma chain. F(1) is attached to F(0) by a central stalk formed by the gamma and epsilon chains, while a peripheral stalk is formed by the delta and b chains.</text>
</comment>
<dbReference type="GO" id="GO:0045259">
    <property type="term" value="C:proton-transporting ATP synthase complex"/>
    <property type="evidence" value="ECO:0007669"/>
    <property type="project" value="UniProtKB-KW"/>
</dbReference>
<dbReference type="GO" id="GO:0012505">
    <property type="term" value="C:endomembrane system"/>
    <property type="evidence" value="ECO:0007669"/>
    <property type="project" value="UniProtKB-SubCell"/>
</dbReference>
<keyword evidence="5 12" id="KW-0375">Hydrogen ion transport</keyword>
<comment type="similarity">
    <text evidence="1 12 13">Belongs to the ATPase B chain family.</text>
</comment>
<dbReference type="Pfam" id="PF00430">
    <property type="entry name" value="ATP-synt_B"/>
    <property type="match status" value="1"/>
</dbReference>
<protein>
    <recommendedName>
        <fullName evidence="12">ATP synthase subunit b</fullName>
    </recommendedName>
    <alternativeName>
        <fullName evidence="12">ATP synthase F(0) sector subunit b</fullName>
    </alternativeName>
    <alternativeName>
        <fullName evidence="12">ATPase subunit I</fullName>
    </alternativeName>
    <alternativeName>
        <fullName evidence="12">F-type ATPase subunit b</fullName>
        <shortName evidence="12">F-ATPase subunit b</shortName>
    </alternativeName>
</protein>
<dbReference type="PANTHER" id="PTHR33445">
    <property type="entry name" value="ATP SYNTHASE SUBUNIT B', CHLOROPLASTIC"/>
    <property type="match status" value="1"/>
</dbReference>
<evidence type="ECO:0000256" key="8">
    <source>
        <dbReference type="ARBA" id="ARBA00023136"/>
    </source>
</evidence>
<keyword evidence="3 12" id="KW-0138">CF(0)</keyword>
<evidence type="ECO:0000313" key="15">
    <source>
        <dbReference type="EMBL" id="OGY82922.1"/>
    </source>
</evidence>
<proteinExistence type="inferred from homology"/>
<keyword evidence="8 12" id="KW-0472">Membrane</keyword>
<evidence type="ECO:0000256" key="7">
    <source>
        <dbReference type="ARBA" id="ARBA00023065"/>
    </source>
</evidence>
<dbReference type="Proteomes" id="UP000179164">
    <property type="component" value="Unassembled WGS sequence"/>
</dbReference>
<dbReference type="GO" id="GO:0005886">
    <property type="term" value="C:plasma membrane"/>
    <property type="evidence" value="ECO:0007669"/>
    <property type="project" value="UniProtKB-SubCell"/>
</dbReference>
<dbReference type="GO" id="GO:0046933">
    <property type="term" value="F:proton-transporting ATP synthase activity, rotational mechanism"/>
    <property type="evidence" value="ECO:0007669"/>
    <property type="project" value="UniProtKB-UniRule"/>
</dbReference>
<keyword evidence="12" id="KW-1003">Cell membrane</keyword>
<evidence type="ECO:0000256" key="10">
    <source>
        <dbReference type="ARBA" id="ARBA00025198"/>
    </source>
</evidence>
<comment type="subcellular location">
    <subcellularLocation>
        <location evidence="12">Cell membrane</location>
        <topology evidence="12">Single-pass membrane protein</topology>
    </subcellularLocation>
    <subcellularLocation>
        <location evidence="11">Endomembrane system</location>
        <topology evidence="11">Single-pass membrane protein</topology>
    </subcellularLocation>
</comment>
<comment type="function">
    <text evidence="12">Component of the F(0) channel, it forms part of the peripheral stalk, linking F(1) to F(0).</text>
</comment>
<dbReference type="Gene3D" id="6.10.250.1580">
    <property type="match status" value="1"/>
</dbReference>
<gene>
    <name evidence="12" type="primary">atpF</name>
    <name evidence="15" type="ORF">A2898_05070</name>
</gene>
<feature type="transmembrane region" description="Helical" evidence="12">
    <location>
        <begin position="12"/>
        <end position="34"/>
    </location>
</feature>
<dbReference type="CDD" id="cd06503">
    <property type="entry name" value="ATP-synt_Fo_b"/>
    <property type="match status" value="1"/>
</dbReference>
<dbReference type="NCBIfam" id="TIGR01144">
    <property type="entry name" value="ATP_synt_b"/>
    <property type="match status" value="1"/>
</dbReference>
<dbReference type="InterPro" id="IPR005864">
    <property type="entry name" value="ATP_synth_F0_bsu_bac"/>
</dbReference>
<name>A0A1G2B164_9BACT</name>
<evidence type="ECO:0000256" key="1">
    <source>
        <dbReference type="ARBA" id="ARBA00005513"/>
    </source>
</evidence>
<sequence length="165" mass="18853">MDEFIQTFHVDWKLLVAQLINFSVVLFVVWRFALKPLMKTMADRSQKIEKSLEDAKRIERELTGAEKTREEKLLQARKDAQDIIDGAAKEAERIKSEKIDETKREAADVVEKAKMQIASEKEKMVAEARKEVGGLVIAATEKIVRKKLDDKADHALVEEVVTSMK</sequence>
<keyword evidence="4 12" id="KW-0812">Transmembrane</keyword>
<keyword evidence="14" id="KW-0175">Coiled coil</keyword>
<evidence type="ECO:0000256" key="11">
    <source>
        <dbReference type="ARBA" id="ARBA00037847"/>
    </source>
</evidence>
<dbReference type="STRING" id="1798543.A2898_05070"/>
<keyword evidence="2 12" id="KW-0813">Transport</keyword>
<evidence type="ECO:0000256" key="13">
    <source>
        <dbReference type="RuleBase" id="RU003848"/>
    </source>
</evidence>
<comment type="caution">
    <text evidence="15">The sequence shown here is derived from an EMBL/GenBank/DDBJ whole genome shotgun (WGS) entry which is preliminary data.</text>
</comment>
<reference evidence="15 16" key="1">
    <citation type="journal article" date="2016" name="Nat. Commun.">
        <title>Thousands of microbial genomes shed light on interconnected biogeochemical processes in an aquifer system.</title>
        <authorList>
            <person name="Anantharaman K."/>
            <person name="Brown C.T."/>
            <person name="Hug L.A."/>
            <person name="Sharon I."/>
            <person name="Castelle C.J."/>
            <person name="Probst A.J."/>
            <person name="Thomas B.C."/>
            <person name="Singh A."/>
            <person name="Wilkins M.J."/>
            <person name="Karaoz U."/>
            <person name="Brodie E.L."/>
            <person name="Williams K.H."/>
            <person name="Hubbard S.S."/>
            <person name="Banfield J.F."/>
        </authorList>
    </citation>
    <scope>NUCLEOTIDE SEQUENCE [LARGE SCALE GENOMIC DNA]</scope>
</reference>
<accession>A0A1G2B164</accession>
<evidence type="ECO:0000256" key="6">
    <source>
        <dbReference type="ARBA" id="ARBA00022989"/>
    </source>
</evidence>
<dbReference type="HAMAP" id="MF_01398">
    <property type="entry name" value="ATP_synth_b_bprime"/>
    <property type="match status" value="1"/>
</dbReference>
<comment type="function">
    <text evidence="10 12">F(1)F(0) ATP synthase produces ATP from ADP in the presence of a proton or sodium gradient. F-type ATPases consist of two structural domains, F(1) containing the extramembraneous catalytic core and F(0) containing the membrane proton channel, linked together by a central stalk and a peripheral stalk. During catalysis, ATP synthesis in the catalytic domain of F(1) is coupled via a rotary mechanism of the central stalk subunits to proton translocation.</text>
</comment>
<dbReference type="InterPro" id="IPR002146">
    <property type="entry name" value="ATP_synth_b/b'su_bac/chlpt"/>
</dbReference>